<name>A0A7J7DKA4_TRIWF</name>
<proteinExistence type="inferred from homology"/>
<keyword evidence="5 6" id="KW-0472">Membrane</keyword>
<evidence type="ECO:0000256" key="6">
    <source>
        <dbReference type="SAM" id="Phobius"/>
    </source>
</evidence>
<organism evidence="7 8">
    <name type="scientific">Tripterygium wilfordii</name>
    <name type="common">Thunder God vine</name>
    <dbReference type="NCBI Taxonomy" id="458696"/>
    <lineage>
        <taxon>Eukaryota</taxon>
        <taxon>Viridiplantae</taxon>
        <taxon>Streptophyta</taxon>
        <taxon>Embryophyta</taxon>
        <taxon>Tracheophyta</taxon>
        <taxon>Spermatophyta</taxon>
        <taxon>Magnoliopsida</taxon>
        <taxon>eudicotyledons</taxon>
        <taxon>Gunneridae</taxon>
        <taxon>Pentapetalae</taxon>
        <taxon>rosids</taxon>
        <taxon>fabids</taxon>
        <taxon>Celastrales</taxon>
        <taxon>Celastraceae</taxon>
        <taxon>Tripterygium</taxon>
    </lineage>
</organism>
<dbReference type="Gene3D" id="1.20.1250.20">
    <property type="entry name" value="MFS general substrate transporter like domains"/>
    <property type="match status" value="1"/>
</dbReference>
<evidence type="ECO:0000256" key="3">
    <source>
        <dbReference type="ARBA" id="ARBA00022692"/>
    </source>
</evidence>
<comment type="caution">
    <text evidence="7">The sequence shown here is derived from an EMBL/GenBank/DDBJ whole genome shotgun (WGS) entry which is preliminary data.</text>
</comment>
<evidence type="ECO:0000256" key="1">
    <source>
        <dbReference type="ARBA" id="ARBA00004141"/>
    </source>
</evidence>
<feature type="transmembrane region" description="Helical" evidence="6">
    <location>
        <begin position="70"/>
        <end position="94"/>
    </location>
</feature>
<dbReference type="SUPFAM" id="SSF103473">
    <property type="entry name" value="MFS general substrate transporter"/>
    <property type="match status" value="1"/>
</dbReference>
<feature type="transmembrane region" description="Helical" evidence="6">
    <location>
        <begin position="196"/>
        <end position="215"/>
    </location>
</feature>
<accession>A0A7J7DKA4</accession>
<dbReference type="GO" id="GO:0022857">
    <property type="term" value="F:transmembrane transporter activity"/>
    <property type="evidence" value="ECO:0007669"/>
    <property type="project" value="InterPro"/>
</dbReference>
<keyword evidence="4 6" id="KW-1133">Transmembrane helix</keyword>
<dbReference type="Proteomes" id="UP000593562">
    <property type="component" value="Unassembled WGS sequence"/>
</dbReference>
<dbReference type="CDD" id="cd17416">
    <property type="entry name" value="MFS_NPF1_2"/>
    <property type="match status" value="1"/>
</dbReference>
<feature type="transmembrane region" description="Helical" evidence="6">
    <location>
        <begin position="543"/>
        <end position="563"/>
    </location>
</feature>
<feature type="transmembrane region" description="Helical" evidence="6">
    <location>
        <begin position="382"/>
        <end position="401"/>
    </location>
</feature>
<keyword evidence="3 6" id="KW-0812">Transmembrane</keyword>
<reference evidence="7 8" key="1">
    <citation type="journal article" date="2020" name="Nat. Commun.">
        <title>Genome of Tripterygium wilfordii and identification of cytochrome P450 involved in triptolide biosynthesis.</title>
        <authorList>
            <person name="Tu L."/>
            <person name="Su P."/>
            <person name="Zhang Z."/>
            <person name="Gao L."/>
            <person name="Wang J."/>
            <person name="Hu T."/>
            <person name="Zhou J."/>
            <person name="Zhang Y."/>
            <person name="Zhao Y."/>
            <person name="Liu Y."/>
            <person name="Song Y."/>
            <person name="Tong Y."/>
            <person name="Lu Y."/>
            <person name="Yang J."/>
            <person name="Xu C."/>
            <person name="Jia M."/>
            <person name="Peters R.J."/>
            <person name="Huang L."/>
            <person name="Gao W."/>
        </authorList>
    </citation>
    <scope>NUCLEOTIDE SEQUENCE [LARGE SCALE GENOMIC DNA]</scope>
    <source>
        <strain evidence="8">cv. XIE 37</strain>
        <tissue evidence="7">Leaf</tissue>
    </source>
</reference>
<dbReference type="InterPro" id="IPR000109">
    <property type="entry name" value="POT_fam"/>
</dbReference>
<dbReference type="PANTHER" id="PTHR11654">
    <property type="entry name" value="OLIGOPEPTIDE TRANSPORTER-RELATED"/>
    <property type="match status" value="1"/>
</dbReference>
<evidence type="ECO:0000313" key="8">
    <source>
        <dbReference type="Proteomes" id="UP000593562"/>
    </source>
</evidence>
<protein>
    <submittedName>
        <fullName evidence="7">Putative Nitrate transporter 1.7</fullName>
    </submittedName>
</protein>
<dbReference type="AlphaFoldDB" id="A0A7J7DKA4"/>
<evidence type="ECO:0000256" key="4">
    <source>
        <dbReference type="ARBA" id="ARBA00022989"/>
    </source>
</evidence>
<feature type="transmembrane region" description="Helical" evidence="6">
    <location>
        <begin position="101"/>
        <end position="127"/>
    </location>
</feature>
<gene>
    <name evidence="7" type="ORF">HS088_TW06G00846</name>
</gene>
<comment type="similarity">
    <text evidence="2">Belongs to the major facilitator superfamily. Proton-dependent oligopeptide transporter (POT/PTR) (TC 2.A.17) family.</text>
</comment>
<dbReference type="InParanoid" id="A0A7J7DKA4"/>
<feature type="transmembrane region" description="Helical" evidence="6">
    <location>
        <begin position="221"/>
        <end position="241"/>
    </location>
</feature>
<evidence type="ECO:0000313" key="7">
    <source>
        <dbReference type="EMBL" id="KAF5746674.1"/>
    </source>
</evidence>
<dbReference type="InterPro" id="IPR036259">
    <property type="entry name" value="MFS_trans_sf"/>
</dbReference>
<dbReference type="GO" id="GO:0016020">
    <property type="term" value="C:membrane"/>
    <property type="evidence" value="ECO:0007669"/>
    <property type="project" value="UniProtKB-SubCell"/>
</dbReference>
<dbReference type="Pfam" id="PF00854">
    <property type="entry name" value="PTR2"/>
    <property type="match status" value="1"/>
</dbReference>
<feature type="transmembrane region" description="Helical" evidence="6">
    <location>
        <begin position="422"/>
        <end position="440"/>
    </location>
</feature>
<sequence>MKNDSDDYISLPYSCPPSKEKLIDEIARKPAGWKATRYILANTCFERLASNGLAANFMVYFGREYHMDQVQAATILNTFFAAINFMPIIGAFVSDTFIGKFWTITFGSFASLLGMLIMMMTAMLPMLRPPPCTQEQQQLSQCAVSNNTQIGFLVLGLVWIAIGAGGIRPCSIPFSMDQFDLSTEEGRRGTNGFFSMYYTTQTIVMLIATTLVVYVQESVSWTLGFAIPAFLMVCAIILFFVGKKIYVFVKPEGSMFSGILRVFVAAYNKRHYMLSPDGKTDVTLYDPPTYGNTQSKLSLTNQFRLLNKAAIVEACDVKPDGSCSNQWRLSSIQQVEEVKCLVKVLTIWIFTNIGFITVAQQSTFTVSQALKMDRHIGSKFEIPAGSVCIMSLITIGTWLPFYDRFIMPALEKVTKNEGGITLLQKIALGQFFAVLTMIFSGLMETKRRGLANLEGEQISVLWLAPQQILVGLCEMYLMVGLGEFCNKEFPDSMRSIGNSLQFLTSTVASYLSNVIINIVSDTTGKNGQPQWLTDDVNTSRLDYFYFLLAGLIALNFVFFMFFANRYHYKSNVKKYSP</sequence>
<keyword evidence="8" id="KW-1185">Reference proteome</keyword>
<feature type="transmembrane region" description="Helical" evidence="6">
    <location>
        <begin position="147"/>
        <end position="167"/>
    </location>
</feature>
<dbReference type="EMBL" id="JAAARO010000006">
    <property type="protein sequence ID" value="KAF5746674.1"/>
    <property type="molecule type" value="Genomic_DNA"/>
</dbReference>
<evidence type="ECO:0000256" key="2">
    <source>
        <dbReference type="ARBA" id="ARBA00005982"/>
    </source>
</evidence>
<evidence type="ECO:0000256" key="5">
    <source>
        <dbReference type="ARBA" id="ARBA00023136"/>
    </source>
</evidence>
<comment type="subcellular location">
    <subcellularLocation>
        <location evidence="1">Membrane</location>
        <topology evidence="1">Multi-pass membrane protein</topology>
    </subcellularLocation>
</comment>